<name>A0ABW7JAG0_9VIBR</name>
<accession>A0ABW7JAG0</accession>
<dbReference type="EMBL" id="JBIHSE010000002">
    <property type="protein sequence ID" value="MFH0273334.1"/>
    <property type="molecule type" value="Genomic_DNA"/>
</dbReference>
<evidence type="ECO:0000313" key="3">
    <source>
        <dbReference type="EMBL" id="MFH0273334.1"/>
    </source>
</evidence>
<dbReference type="PROSITE" id="PS51123">
    <property type="entry name" value="OMPA_2"/>
    <property type="match status" value="1"/>
</dbReference>
<evidence type="ECO:0000259" key="2">
    <source>
        <dbReference type="PROSITE" id="PS51123"/>
    </source>
</evidence>
<dbReference type="CDD" id="cd07185">
    <property type="entry name" value="OmpA_C-like"/>
    <property type="match status" value="1"/>
</dbReference>
<dbReference type="RefSeq" id="WP_104037008.1">
    <property type="nucleotide sequence ID" value="NZ_JBIHSE010000002.1"/>
</dbReference>
<gene>
    <name evidence="3" type="ORF">ACGRHZ_18860</name>
</gene>
<dbReference type="Pfam" id="PF00691">
    <property type="entry name" value="OmpA"/>
    <property type="match status" value="1"/>
</dbReference>
<feature type="domain" description="OmpA-like" evidence="2">
    <location>
        <begin position="636"/>
        <end position="757"/>
    </location>
</feature>
<comment type="caution">
    <text evidence="3">The sequence shown here is derived from an EMBL/GenBank/DDBJ whole genome shotgun (WGS) entry which is preliminary data.</text>
</comment>
<dbReference type="SUPFAM" id="SSF103088">
    <property type="entry name" value="OmpA-like"/>
    <property type="match status" value="1"/>
</dbReference>
<protein>
    <submittedName>
        <fullName evidence="3">OmpA family protein</fullName>
    </submittedName>
</protein>
<sequence length="1577" mass="175847">MARAKIEQHALYLMGQLVGPGGEAITGNGLYPLPGFALALPQLAVGQTADGSGSKNESPLYISDSSGRLQGWNTKVQSVKELDGNKLASSPLLISSTIDKLKPVYIPPYLIPAAVMSEDTAWTGRLAALAKDVVSSSDESIGVSVVTNRDIVQDQKLSKDHTERRFLAPELAEFFIHKAEAAEVRFGQNKGAYKRLYEQIYSENYKQNFYYLRIPQVWTINLFFSADYFEGAEVTLSGQPENLIIKGDAEDIGNKITSRVRPVTYYDIANQASDAQDAEEVTQYVATFWITGGHLDEDDQIKQLVRFDIDLEGIKRYWDALLKPSDSQMAQVAKLNIPNNCYSLSEQVLHLPIYSIAGRSIILSGDPISVEESLFQHAPETFKGWLDWSKNLPYTSENKPATGVQPSINILNSIGNYKAVIEASASGVMDPFSMTTVHKAFSAGLNGDQAGDMLKALKLAVGIDAKAKGFLDFAQKLKPPAQGTLAPISDLASALNWSNHLGNALPSVYTIPPALQHFWHKVDDKILTPLKPAVRAIEYALDKPFGFAELVSSGLEIPKGIENSESAFNAYIDKSKEYGQKTQSVISTLLLSDEKDRQALLESEAEHKKALLEAFSDKSVSHKVLLNGSPLLEKKQAKEGEASYLTLFFEFDSANDELANSDKKLVSKVAEYLRNTKSEMLLNIEGYTCDIGSVEYNTKLSKKRAAALKSSILEDLGTDAIKWEHRISALGKGVYADNDTSNRRLSRRAEMKFYLNSAFEYPACRSWLLALEKNRQKAVLAEVKVHEEIWKFSGQAFDIALGFAAPMLGPGAALAYGLYWSGETLVSTLDGAAKILNKEVEEYKEKQKRFSEFDVVGQALLYRGLPAFDELSVVGKAYIKRAIALNGLLRLLLLESQIKEENKTTNYVSEYYAVNHLTSGQRDLDIEGYIKTYLLSDEWDLGGTWLPSFHLDEAWLETKNIYRSASESVLSFAAMTSYVTYRAKQSQVGVKALEQSQVYQKFCPIHTVADPSLTKLRSLLKAPDLSKLDDSMFAGHMVSVKVNDEWLPLEDRVNSGEAITPTMPIRVLIILDMKDETLTKFKEEGLLTLVPVGVRPVRQNRFFDDFGSYTTEYVREIAPESLVETERAYLTEKQMLETDTTLYGVVVSPTYYFGCNIMSGIKPIADDYGSKEWKSVFGQVDEQHSAAYVMRYLLEVGVPNVSKTESKLTYKRELVLKTQDGKEITSSTDKASIFNLTMSKEHEFLYEKTFLARAGKKAVEYPELFSDAKANLYIYDASVKSLIPGSKHDDIMEAIGWTKKQPSYDTSEKATKLLLIVSTKSVENVEQILERGGFDRHRLPVDIRLKANDARGLYNFEHQDVDLYPLGKVEVNLEKKEVSFKPKSIPQSLSEVSDHLSSNLSKLVNDLVVKEGVLSPDFVDTDLYAVEISLKYINATGKEMTGLRPFITRGNDAPYIMLDIDGKAGLSLNASSQRLPVRAIDTTAPTLFNSREIHYNQSWYEMSEKEFKAISEYTAGTTDDADSNLASLNRSKMSHKATPLSVWMNAEPIMKDYSVAKELPLSAQREQILKKWLFDGK</sequence>
<proteinExistence type="predicted"/>
<keyword evidence="1" id="KW-0472">Membrane</keyword>
<dbReference type="Proteomes" id="UP001607221">
    <property type="component" value="Unassembled WGS sequence"/>
</dbReference>
<dbReference type="InterPro" id="IPR006665">
    <property type="entry name" value="OmpA-like"/>
</dbReference>
<dbReference type="Gene3D" id="3.30.1330.60">
    <property type="entry name" value="OmpA-like domain"/>
    <property type="match status" value="1"/>
</dbReference>
<evidence type="ECO:0000313" key="4">
    <source>
        <dbReference type="Proteomes" id="UP001607221"/>
    </source>
</evidence>
<dbReference type="InterPro" id="IPR036737">
    <property type="entry name" value="OmpA-like_sf"/>
</dbReference>
<reference evidence="3 4" key="1">
    <citation type="submission" date="2024-10" db="EMBL/GenBank/DDBJ databases">
        <authorList>
            <person name="Yibar A."/>
            <person name="Saticioglu I.B."/>
            <person name="Duman M."/>
            <person name="Ajmi N."/>
            <person name="Gurler F."/>
            <person name="Ay H."/>
            <person name="Onuk E."/>
            <person name="Guler S."/>
            <person name="Romalde J.L."/>
        </authorList>
    </citation>
    <scope>NUCLEOTIDE SEQUENCE [LARGE SCALE GENOMIC DNA]</scope>
    <source>
        <strain evidence="3 4">1-TCBS-A</strain>
    </source>
</reference>
<organism evidence="3 4">
    <name type="scientific">Vibrio jasicida</name>
    <dbReference type="NCBI Taxonomy" id="766224"/>
    <lineage>
        <taxon>Bacteria</taxon>
        <taxon>Pseudomonadati</taxon>
        <taxon>Pseudomonadota</taxon>
        <taxon>Gammaproteobacteria</taxon>
        <taxon>Vibrionales</taxon>
        <taxon>Vibrionaceae</taxon>
        <taxon>Vibrio</taxon>
    </lineage>
</organism>
<keyword evidence="4" id="KW-1185">Reference proteome</keyword>
<evidence type="ECO:0000256" key="1">
    <source>
        <dbReference type="PROSITE-ProRule" id="PRU00473"/>
    </source>
</evidence>